<dbReference type="SMART" id="SM00385">
    <property type="entry name" value="CYCLIN"/>
    <property type="match status" value="2"/>
</dbReference>
<dbReference type="InterPro" id="IPR004367">
    <property type="entry name" value="Cyclin_C-dom"/>
</dbReference>
<dbReference type="GO" id="GO:0051301">
    <property type="term" value="P:cell division"/>
    <property type="evidence" value="ECO:0007669"/>
    <property type="project" value="UniProtKB-KW"/>
</dbReference>
<dbReference type="CDD" id="cd20544">
    <property type="entry name" value="CYCLIN_AtCycD-like_rpt2"/>
    <property type="match status" value="1"/>
</dbReference>
<dbReference type="SMART" id="SM01332">
    <property type="entry name" value="Cyclin_C"/>
    <property type="match status" value="1"/>
</dbReference>
<protein>
    <submittedName>
        <fullName evidence="9">Cyclin D3-1</fullName>
    </submittedName>
</protein>
<dbReference type="CDD" id="cd20543">
    <property type="entry name" value="CYCLIN_AtCycD-like_rpt1"/>
    <property type="match status" value="1"/>
</dbReference>
<organism evidence="9">
    <name type="scientific">Camellia sinensis</name>
    <name type="common">Tea plant</name>
    <name type="synonym">Thea sinensis</name>
    <dbReference type="NCBI Taxonomy" id="4442"/>
    <lineage>
        <taxon>Eukaryota</taxon>
        <taxon>Viridiplantae</taxon>
        <taxon>Streptophyta</taxon>
        <taxon>Embryophyta</taxon>
        <taxon>Tracheophyta</taxon>
        <taxon>Spermatophyta</taxon>
        <taxon>Magnoliopsida</taxon>
        <taxon>eudicotyledons</taxon>
        <taxon>Gunneridae</taxon>
        <taxon>Pentapetalae</taxon>
        <taxon>asterids</taxon>
        <taxon>Ericales</taxon>
        <taxon>Theaceae</taxon>
        <taxon>Camellia</taxon>
    </lineage>
</organism>
<dbReference type="Pfam" id="PF02984">
    <property type="entry name" value="Cyclin_C"/>
    <property type="match status" value="1"/>
</dbReference>
<dbReference type="Pfam" id="PF00134">
    <property type="entry name" value="Cyclin_N"/>
    <property type="match status" value="1"/>
</dbReference>
<dbReference type="FunFam" id="1.10.472.10:FF:000074">
    <property type="entry name" value="D3-type cyclin"/>
    <property type="match status" value="1"/>
</dbReference>
<feature type="domain" description="Cyclin-like" evidence="7">
    <location>
        <begin position="106"/>
        <end position="194"/>
    </location>
</feature>
<gene>
    <name evidence="9" type="primary">cycD3</name>
</gene>
<evidence type="ECO:0000256" key="4">
    <source>
        <dbReference type="ARBA" id="ARBA00023306"/>
    </source>
</evidence>
<dbReference type="InterPro" id="IPR036915">
    <property type="entry name" value="Cyclin-like_sf"/>
</dbReference>
<feature type="domain" description="Cyclin-like" evidence="7">
    <location>
        <begin position="207"/>
        <end position="295"/>
    </location>
</feature>
<dbReference type="InterPro" id="IPR048258">
    <property type="entry name" value="Cyclins_cyclin-box"/>
</dbReference>
<dbReference type="EMBL" id="AB247282">
    <property type="protein sequence ID" value="BAE80324.1"/>
    <property type="molecule type" value="mRNA"/>
</dbReference>
<evidence type="ECO:0000256" key="5">
    <source>
        <dbReference type="RuleBase" id="RU000383"/>
    </source>
</evidence>
<evidence type="ECO:0000256" key="1">
    <source>
        <dbReference type="ARBA" id="ARBA00009065"/>
    </source>
</evidence>
<feature type="region of interest" description="Disordered" evidence="6">
    <location>
        <begin position="1"/>
        <end position="20"/>
    </location>
</feature>
<comment type="similarity">
    <text evidence="1">Belongs to the cyclin family. Cyclin D subfamily.</text>
</comment>
<evidence type="ECO:0000256" key="6">
    <source>
        <dbReference type="SAM" id="MobiDB-lite"/>
    </source>
</evidence>
<dbReference type="SUPFAM" id="SSF47954">
    <property type="entry name" value="Cyclin-like"/>
    <property type="match status" value="2"/>
</dbReference>
<feature type="compositionally biased region" description="Pro residues" evidence="6">
    <location>
        <begin position="1"/>
        <end position="11"/>
    </location>
</feature>
<dbReference type="GO" id="GO:0010444">
    <property type="term" value="P:guard mother cell differentiation"/>
    <property type="evidence" value="ECO:0007669"/>
    <property type="project" value="UniProtKB-ARBA"/>
</dbReference>
<name>Q2ABE7_CAMSI</name>
<evidence type="ECO:0000313" key="9">
    <source>
        <dbReference type="EMBL" id="BAE80324.1"/>
    </source>
</evidence>
<proteinExistence type="evidence at transcript level"/>
<dbReference type="InterPro" id="IPR039361">
    <property type="entry name" value="Cyclin"/>
</dbReference>
<dbReference type="InterPro" id="IPR013763">
    <property type="entry name" value="Cyclin-like_dom"/>
</dbReference>
<keyword evidence="4" id="KW-0131">Cell cycle</keyword>
<evidence type="ECO:0000259" key="7">
    <source>
        <dbReference type="SMART" id="SM00385"/>
    </source>
</evidence>
<dbReference type="Gene3D" id="1.10.472.10">
    <property type="entry name" value="Cyclin-like"/>
    <property type="match status" value="2"/>
</dbReference>
<evidence type="ECO:0000256" key="3">
    <source>
        <dbReference type="ARBA" id="ARBA00023127"/>
    </source>
</evidence>
<dbReference type="FunFam" id="1.10.472.10:FF:000070">
    <property type="entry name" value="CYCLIN D32"/>
    <property type="match status" value="1"/>
</dbReference>
<feature type="domain" description="Cyclin C-terminal" evidence="8">
    <location>
        <begin position="203"/>
        <end position="324"/>
    </location>
</feature>
<accession>Q2ABE7</accession>
<dbReference type="InterPro" id="IPR006671">
    <property type="entry name" value="Cyclin_N"/>
</dbReference>
<evidence type="ECO:0000259" key="8">
    <source>
        <dbReference type="SMART" id="SM01332"/>
    </source>
</evidence>
<dbReference type="PROSITE" id="PS00292">
    <property type="entry name" value="CYCLINS"/>
    <property type="match status" value="1"/>
</dbReference>
<dbReference type="GO" id="GO:0048316">
    <property type="term" value="P:seed development"/>
    <property type="evidence" value="ECO:0007669"/>
    <property type="project" value="UniProtKB-ARBA"/>
</dbReference>
<sequence>MAQPQPQPQPQPQQQQQNLPFVLDALYCQEQHLEGGETEDYFDSEEEDCHYSDNIVSPKPPQLLEQDLFWEDEELTSLLSKEQENPLFHSLETDPSLGGARRAAVEWLLKVNAHYSFSALTAVLAVNYLDRFLFSFHFQREKPWMTQLAAVACLSLAAKVEETEVPLLLDLQVEDSRYVFEAKTIQRMEMLILSTLQWKMNPVTPLSFLDHITRRLGLKNRLCCEFLKRCESILLCIISDSRFMLYLPSVLSTATMLLVFSSLEPCLAVEYQNQLLGILQIDKDKVEDCYKLMLESTSGIHQSNKRKFRSMPGSPNCVTDVCFSSDSSNDSWAVTSSASASASVCSSPEPLSKKSRAQDHNATADILSFHC</sequence>
<reference evidence="9" key="1">
    <citation type="submission" date="2006-01" db="EMBL/GenBank/DDBJ databases">
        <title>Studies on cell cycle in Camellia sinensis.</title>
        <authorList>
            <person name="Fukamizu T."/>
            <person name="Shoyama Y."/>
            <person name="Sasaki K."/>
            <person name="Taura F."/>
            <person name="Shoyama Y."/>
            <person name="Morimoto S."/>
        </authorList>
    </citation>
    <scope>NUCLEOTIDE SEQUENCE</scope>
    <source>
        <tissue evidence="9">Leaf</tissue>
    </source>
</reference>
<evidence type="ECO:0000256" key="2">
    <source>
        <dbReference type="ARBA" id="ARBA00022618"/>
    </source>
</evidence>
<keyword evidence="2" id="KW-0132">Cell division</keyword>
<keyword evidence="3 5" id="KW-0195">Cyclin</keyword>
<dbReference type="PANTHER" id="PTHR10177">
    <property type="entry name" value="CYCLINS"/>
    <property type="match status" value="1"/>
</dbReference>
<dbReference type="AlphaFoldDB" id="Q2ABE7"/>